<dbReference type="Proteomes" id="UP000237000">
    <property type="component" value="Unassembled WGS sequence"/>
</dbReference>
<accession>A0A2P5BQ02</accession>
<feature type="region of interest" description="Disordered" evidence="1">
    <location>
        <begin position="64"/>
        <end position="84"/>
    </location>
</feature>
<evidence type="ECO:0000256" key="2">
    <source>
        <dbReference type="SAM" id="Phobius"/>
    </source>
</evidence>
<keyword evidence="2" id="KW-1133">Transmembrane helix</keyword>
<organism evidence="3 4">
    <name type="scientific">Trema orientale</name>
    <name type="common">Charcoal tree</name>
    <name type="synonym">Celtis orientalis</name>
    <dbReference type="NCBI Taxonomy" id="63057"/>
    <lineage>
        <taxon>Eukaryota</taxon>
        <taxon>Viridiplantae</taxon>
        <taxon>Streptophyta</taxon>
        <taxon>Embryophyta</taxon>
        <taxon>Tracheophyta</taxon>
        <taxon>Spermatophyta</taxon>
        <taxon>Magnoliopsida</taxon>
        <taxon>eudicotyledons</taxon>
        <taxon>Gunneridae</taxon>
        <taxon>Pentapetalae</taxon>
        <taxon>rosids</taxon>
        <taxon>fabids</taxon>
        <taxon>Rosales</taxon>
        <taxon>Cannabaceae</taxon>
        <taxon>Trema</taxon>
    </lineage>
</organism>
<proteinExistence type="predicted"/>
<sequence>MDFFFKWIFFCRCPPLFPTFFTSPFPKNVFFFFSLHKKIYSFLIYINFRIIFFPPFCGLSPSSMDAPPPSSESPGPLQSGASIAGNGFHQSTAAPAAYVSDCPNLSFGDPPPCAGPTDENPEKVVANKNNKKTKKRVSNPKDNSVTQSPSPSSSLSSSSPSSPAQRGTRVASKRRNPRVVFGSARRSPVADAIAFRLGMSIAAFSSQVFFFFFFLMPFTGNFGFLCKLKFLVYDNWFFFFFSSFLS</sequence>
<feature type="compositionally biased region" description="Basic residues" evidence="1">
    <location>
        <begin position="129"/>
        <end position="138"/>
    </location>
</feature>
<feature type="transmembrane region" description="Helical" evidence="2">
    <location>
        <begin position="193"/>
        <end position="216"/>
    </location>
</feature>
<keyword evidence="4" id="KW-1185">Reference proteome</keyword>
<feature type="region of interest" description="Disordered" evidence="1">
    <location>
        <begin position="110"/>
        <end position="177"/>
    </location>
</feature>
<gene>
    <name evidence="3" type="ORF">TorRG33x02_312840</name>
</gene>
<reference evidence="4" key="1">
    <citation type="submission" date="2016-06" db="EMBL/GenBank/DDBJ databases">
        <title>Parallel loss of symbiosis genes in relatives of nitrogen-fixing non-legume Parasponia.</title>
        <authorList>
            <person name="Van Velzen R."/>
            <person name="Holmer R."/>
            <person name="Bu F."/>
            <person name="Rutten L."/>
            <person name="Van Zeijl A."/>
            <person name="Liu W."/>
            <person name="Santuari L."/>
            <person name="Cao Q."/>
            <person name="Sharma T."/>
            <person name="Shen D."/>
            <person name="Roswanjaya Y."/>
            <person name="Wardhani T."/>
            <person name="Kalhor M.S."/>
            <person name="Jansen J."/>
            <person name="Van den Hoogen J."/>
            <person name="Gungor B."/>
            <person name="Hartog M."/>
            <person name="Hontelez J."/>
            <person name="Verver J."/>
            <person name="Yang W.-C."/>
            <person name="Schijlen E."/>
            <person name="Repin R."/>
            <person name="Schilthuizen M."/>
            <person name="Schranz E."/>
            <person name="Heidstra R."/>
            <person name="Miyata K."/>
            <person name="Fedorova E."/>
            <person name="Kohlen W."/>
            <person name="Bisseling T."/>
            <person name="Smit S."/>
            <person name="Geurts R."/>
        </authorList>
    </citation>
    <scope>NUCLEOTIDE SEQUENCE [LARGE SCALE GENOMIC DNA]</scope>
    <source>
        <strain evidence="4">cv. RG33-2</strain>
    </source>
</reference>
<keyword evidence="2" id="KW-0472">Membrane</keyword>
<name>A0A2P5BQ02_TREOI</name>
<dbReference type="OrthoDB" id="10511652at2759"/>
<dbReference type="AlphaFoldDB" id="A0A2P5BQ02"/>
<evidence type="ECO:0000256" key="1">
    <source>
        <dbReference type="SAM" id="MobiDB-lite"/>
    </source>
</evidence>
<evidence type="ECO:0000313" key="4">
    <source>
        <dbReference type="Proteomes" id="UP000237000"/>
    </source>
</evidence>
<dbReference type="EMBL" id="JXTC01000481">
    <property type="protein sequence ID" value="PON50868.1"/>
    <property type="molecule type" value="Genomic_DNA"/>
</dbReference>
<evidence type="ECO:0000313" key="3">
    <source>
        <dbReference type="EMBL" id="PON50868.1"/>
    </source>
</evidence>
<protein>
    <recommendedName>
        <fullName evidence="5">Transmembrane protein</fullName>
    </recommendedName>
</protein>
<evidence type="ECO:0008006" key="5">
    <source>
        <dbReference type="Google" id="ProtNLM"/>
    </source>
</evidence>
<dbReference type="InParanoid" id="A0A2P5BQ02"/>
<feature type="compositionally biased region" description="Low complexity" evidence="1">
    <location>
        <begin position="148"/>
        <end position="163"/>
    </location>
</feature>
<keyword evidence="2" id="KW-0812">Transmembrane</keyword>
<comment type="caution">
    <text evidence="3">The sequence shown here is derived from an EMBL/GenBank/DDBJ whole genome shotgun (WGS) entry which is preliminary data.</text>
</comment>